<evidence type="ECO:0000256" key="2">
    <source>
        <dbReference type="ARBA" id="ARBA00001946"/>
    </source>
</evidence>
<comment type="cofactor">
    <cofactor evidence="1">
        <name>Co(2+)</name>
        <dbReference type="ChEBI" id="CHEBI:48828"/>
    </cofactor>
</comment>
<dbReference type="PRINTS" id="PR00919">
    <property type="entry name" value="THERMOPTASE"/>
</dbReference>
<dbReference type="SUPFAM" id="SSF144052">
    <property type="entry name" value="Thermophilic metalloprotease-like"/>
    <property type="match status" value="1"/>
</dbReference>
<dbReference type="PANTHER" id="PTHR34448">
    <property type="entry name" value="AMINOPEPTIDASE"/>
    <property type="match status" value="1"/>
</dbReference>
<accession>A0A2G5NNA3</accession>
<protein>
    <submittedName>
        <fullName evidence="10">Aminopeptidase</fullName>
    </submittedName>
</protein>
<dbReference type="InterPro" id="IPR052170">
    <property type="entry name" value="M29_Exopeptidase"/>
</dbReference>
<dbReference type="InterPro" id="IPR000787">
    <property type="entry name" value="Peptidase_M29"/>
</dbReference>
<keyword evidence="11" id="KW-1185">Reference proteome</keyword>
<evidence type="ECO:0000256" key="3">
    <source>
        <dbReference type="ARBA" id="ARBA00001947"/>
    </source>
</evidence>
<keyword evidence="9" id="KW-0482">Metalloprotease</keyword>
<dbReference type="GO" id="GO:0006508">
    <property type="term" value="P:proteolysis"/>
    <property type="evidence" value="ECO:0007669"/>
    <property type="project" value="UniProtKB-KW"/>
</dbReference>
<organism evidence="10 11">
    <name type="scientific">Macrococcoides goetzii</name>
    <dbReference type="NCBI Taxonomy" id="1891097"/>
    <lineage>
        <taxon>Bacteria</taxon>
        <taxon>Bacillati</taxon>
        <taxon>Bacillota</taxon>
        <taxon>Bacilli</taxon>
        <taxon>Bacillales</taxon>
        <taxon>Staphylococcaceae</taxon>
        <taxon>Macrococcoides</taxon>
    </lineage>
</organism>
<evidence type="ECO:0000256" key="5">
    <source>
        <dbReference type="ARBA" id="ARBA00022438"/>
    </source>
</evidence>
<dbReference type="InterPro" id="IPR035097">
    <property type="entry name" value="M29_N-terminal"/>
</dbReference>
<evidence type="ECO:0000256" key="6">
    <source>
        <dbReference type="ARBA" id="ARBA00022670"/>
    </source>
</evidence>
<gene>
    <name evidence="10" type="ORF">BFS35_009620</name>
</gene>
<keyword evidence="6" id="KW-0645">Protease</keyword>
<dbReference type="AlphaFoldDB" id="A0A2G5NNA3"/>
<dbReference type="Pfam" id="PF02073">
    <property type="entry name" value="Peptidase_M29"/>
    <property type="match status" value="1"/>
</dbReference>
<evidence type="ECO:0000256" key="1">
    <source>
        <dbReference type="ARBA" id="ARBA00001941"/>
    </source>
</evidence>
<dbReference type="EMBL" id="MJBI02000004">
    <property type="protein sequence ID" value="RAI80031.1"/>
    <property type="molecule type" value="Genomic_DNA"/>
</dbReference>
<comment type="similarity">
    <text evidence="4">Belongs to the peptidase M29 family.</text>
</comment>
<dbReference type="Gene3D" id="3.40.1830.10">
    <property type="entry name" value="Thermophilic metalloprotease (M29)"/>
    <property type="match status" value="1"/>
</dbReference>
<evidence type="ECO:0000313" key="10">
    <source>
        <dbReference type="EMBL" id="RAI80031.1"/>
    </source>
</evidence>
<evidence type="ECO:0000256" key="9">
    <source>
        <dbReference type="ARBA" id="ARBA00023049"/>
    </source>
</evidence>
<dbReference type="GO" id="GO:0004177">
    <property type="term" value="F:aminopeptidase activity"/>
    <property type="evidence" value="ECO:0007669"/>
    <property type="project" value="UniProtKB-KW"/>
</dbReference>
<keyword evidence="8" id="KW-0378">Hydrolase</keyword>
<name>A0A2G5NNA3_9STAP</name>
<keyword evidence="7" id="KW-0479">Metal-binding</keyword>
<reference evidence="10 11" key="1">
    <citation type="journal article" date="2018" name="Front. Microbiol.">
        <title>Description and Comparative Genomics of Macrococcus caseolyticus subsp. hominis subsp. nov., Macrococcus goetzii sp. nov., Macrococcus epidermidis sp. nov., and Macrococcus bohemicus sp. nov., Novel Macrococci From Human Clinical Material With Virulence Potential and Suspected Uptake of Foreign DNA by Natural Transformation.</title>
        <authorList>
            <person name="Maslanova I."/>
            <person name="Wertheimer Z."/>
            <person name="Sedlacek I."/>
            <person name="Svec P."/>
            <person name="Indrakova A."/>
            <person name="Kovarovic V."/>
            <person name="Schumann P."/>
            <person name="Sproer C."/>
            <person name="Kralova S."/>
            <person name="Sedo O."/>
            <person name="Kristofova L."/>
            <person name="Vrbovska V."/>
            <person name="Fuzik T."/>
            <person name="Petras P."/>
            <person name="Zdrahal Z."/>
            <person name="Ruzickova V."/>
            <person name="Doskar J."/>
            <person name="Pantucek R."/>
        </authorList>
    </citation>
    <scope>NUCLEOTIDE SEQUENCE [LARGE SCALE GENOMIC DNA]</scope>
    <source>
        <strain evidence="10 11">CCM 4927</strain>
    </source>
</reference>
<evidence type="ECO:0000256" key="8">
    <source>
        <dbReference type="ARBA" id="ARBA00022801"/>
    </source>
</evidence>
<comment type="cofactor">
    <cofactor evidence="3">
        <name>Zn(2+)</name>
        <dbReference type="ChEBI" id="CHEBI:29105"/>
    </cofactor>
</comment>
<sequence>MSYNKEEKLQKYAELLVKVGMNVQKDQRVFIRATVDAKDFVHLIVEEAYKAGSSDVKVSYADDRLAQLNFQYRDQSAFEKVPQYLIDERMDYARDYAAQLALISSSPENLKDADPAKVAANMKAYGAGFKEYMKMMQSDQFSWTVAAYPSPAWAKLVFPELEEAEAFDKLLDAILESVRMNEADPVQAWVEHNDNLHAKADYLNQKAYVALHYTAPGTDLKVGLPKGHIWSGASSINKDGTSFMANMPTEEVFTVPHKDEVNGTVSSTLPLSYGGNIIDEFTLTFKDGVVVEYDAKVGKDILEGLLNSDENAKRLGEVALVPHDSPISNSKILYYNTLFDENASCHLALGSAYPFCIEGGKEMNDEELAAHGLNNSITHEDFMIGSAEMNISGITADGQEEAIFVNGNWAF</sequence>
<dbReference type="RefSeq" id="WP_099581094.1">
    <property type="nucleotide sequence ID" value="NZ_MJBI02000004.1"/>
</dbReference>
<comment type="cofactor">
    <cofactor evidence="2">
        <name>Mg(2+)</name>
        <dbReference type="ChEBI" id="CHEBI:18420"/>
    </cofactor>
</comment>
<dbReference type="GO" id="GO:0046872">
    <property type="term" value="F:metal ion binding"/>
    <property type="evidence" value="ECO:0007669"/>
    <property type="project" value="UniProtKB-KW"/>
</dbReference>
<dbReference type="Proteomes" id="UP000229523">
    <property type="component" value="Unassembled WGS sequence"/>
</dbReference>
<comment type="caution">
    <text evidence="10">The sequence shown here is derived from an EMBL/GenBank/DDBJ whole genome shotgun (WGS) entry which is preliminary data.</text>
</comment>
<dbReference type="GO" id="GO:0008237">
    <property type="term" value="F:metallopeptidase activity"/>
    <property type="evidence" value="ECO:0007669"/>
    <property type="project" value="UniProtKB-KW"/>
</dbReference>
<keyword evidence="5 10" id="KW-0031">Aminopeptidase</keyword>
<evidence type="ECO:0000256" key="7">
    <source>
        <dbReference type="ARBA" id="ARBA00022723"/>
    </source>
</evidence>
<evidence type="ECO:0000256" key="4">
    <source>
        <dbReference type="ARBA" id="ARBA00008236"/>
    </source>
</evidence>
<dbReference type="PANTHER" id="PTHR34448:SF3">
    <property type="entry name" value="AMINOPEPTIDASE AMPS"/>
    <property type="match status" value="1"/>
</dbReference>
<proteinExistence type="inferred from homology"/>
<evidence type="ECO:0000313" key="11">
    <source>
        <dbReference type="Proteomes" id="UP000229523"/>
    </source>
</evidence>